<keyword evidence="1" id="KW-0520">NAD</keyword>
<gene>
    <name evidence="3" type="ORF">CJ030_MR1G027789</name>
</gene>
<proteinExistence type="predicted"/>
<dbReference type="AlphaFoldDB" id="A0A6A1WLP1"/>
<name>A0A6A1WLP1_9ROSI</name>
<evidence type="ECO:0000256" key="1">
    <source>
        <dbReference type="ARBA" id="ARBA00023027"/>
    </source>
</evidence>
<feature type="domain" description="TIR" evidence="2">
    <location>
        <begin position="24"/>
        <end position="174"/>
    </location>
</feature>
<dbReference type="PANTHER" id="PTHR32009">
    <property type="entry name" value="TMV RESISTANCE PROTEIN N-LIKE"/>
    <property type="match status" value="1"/>
</dbReference>
<evidence type="ECO:0000313" key="4">
    <source>
        <dbReference type="Proteomes" id="UP000516437"/>
    </source>
</evidence>
<protein>
    <submittedName>
        <fullName evidence="3">TMV resistance protein N</fullName>
    </submittedName>
</protein>
<comment type="caution">
    <text evidence="3">The sequence shown here is derived from an EMBL/GenBank/DDBJ whole genome shotgun (WGS) entry which is preliminary data.</text>
</comment>
<reference evidence="3 4" key="1">
    <citation type="journal article" date="2019" name="Plant Biotechnol. J.">
        <title>The red bayberry genome and genetic basis of sex determination.</title>
        <authorList>
            <person name="Jia H.M."/>
            <person name="Jia H.J."/>
            <person name="Cai Q.L."/>
            <person name="Wang Y."/>
            <person name="Zhao H.B."/>
            <person name="Yang W.F."/>
            <person name="Wang G.Y."/>
            <person name="Li Y.H."/>
            <person name="Zhan D.L."/>
            <person name="Shen Y.T."/>
            <person name="Niu Q.F."/>
            <person name="Chang L."/>
            <person name="Qiu J."/>
            <person name="Zhao L."/>
            <person name="Xie H.B."/>
            <person name="Fu W.Y."/>
            <person name="Jin J."/>
            <person name="Li X.W."/>
            <person name="Jiao Y."/>
            <person name="Zhou C.C."/>
            <person name="Tu T."/>
            <person name="Chai C.Y."/>
            <person name="Gao J.L."/>
            <person name="Fan L.J."/>
            <person name="van de Weg E."/>
            <person name="Wang J.Y."/>
            <person name="Gao Z.S."/>
        </authorList>
    </citation>
    <scope>NUCLEOTIDE SEQUENCE [LARGE SCALE GENOMIC DNA]</scope>
    <source>
        <tissue evidence="3">Leaves</tissue>
    </source>
</reference>
<dbReference type="FunFam" id="3.40.50.10140:FF:000007">
    <property type="entry name" value="Disease resistance protein (TIR-NBS-LRR class)"/>
    <property type="match status" value="1"/>
</dbReference>
<dbReference type="InterPro" id="IPR000157">
    <property type="entry name" value="TIR_dom"/>
</dbReference>
<accession>A0A6A1WLP1</accession>
<dbReference type="InterPro" id="IPR035897">
    <property type="entry name" value="Toll_tir_struct_dom_sf"/>
</dbReference>
<dbReference type="PROSITE" id="PS50104">
    <property type="entry name" value="TIR"/>
    <property type="match status" value="1"/>
</dbReference>
<dbReference type="GO" id="GO:0007165">
    <property type="term" value="P:signal transduction"/>
    <property type="evidence" value="ECO:0007669"/>
    <property type="project" value="InterPro"/>
</dbReference>
<dbReference type="Proteomes" id="UP000516437">
    <property type="component" value="Chromosome 1"/>
</dbReference>
<dbReference type="Gene3D" id="3.40.50.10140">
    <property type="entry name" value="Toll/interleukin-1 receptor homology (TIR) domain"/>
    <property type="match status" value="1"/>
</dbReference>
<dbReference type="Pfam" id="PF01582">
    <property type="entry name" value="TIR"/>
    <property type="match status" value="1"/>
</dbReference>
<evidence type="ECO:0000313" key="3">
    <source>
        <dbReference type="EMBL" id="KAB1226182.1"/>
    </source>
</evidence>
<evidence type="ECO:0000259" key="2">
    <source>
        <dbReference type="PROSITE" id="PS50104"/>
    </source>
</evidence>
<keyword evidence="4" id="KW-1185">Reference proteome</keyword>
<dbReference type="OrthoDB" id="1905256at2759"/>
<sequence length="174" mass="20340">MTSSSLDVQRPSSSFSPSFSTPRWTYDVFLSFRGEDVRNTFVAHLDKALRQRGIKIYIDDMLRKGDDISPALLKAIEESKISIIVLSENYASSTWCLEELMKILQCMETKQQMVLPVFYQVDPSEVRKQTKNFEKALADLEKRFKNDAKVQRWREALTKVANLSGFHWKKERYF</sequence>
<dbReference type="SMART" id="SM00255">
    <property type="entry name" value="TIR"/>
    <property type="match status" value="1"/>
</dbReference>
<organism evidence="3 4">
    <name type="scientific">Morella rubra</name>
    <name type="common">Chinese bayberry</name>
    <dbReference type="NCBI Taxonomy" id="262757"/>
    <lineage>
        <taxon>Eukaryota</taxon>
        <taxon>Viridiplantae</taxon>
        <taxon>Streptophyta</taxon>
        <taxon>Embryophyta</taxon>
        <taxon>Tracheophyta</taxon>
        <taxon>Spermatophyta</taxon>
        <taxon>Magnoliopsida</taxon>
        <taxon>eudicotyledons</taxon>
        <taxon>Gunneridae</taxon>
        <taxon>Pentapetalae</taxon>
        <taxon>rosids</taxon>
        <taxon>fabids</taxon>
        <taxon>Fagales</taxon>
        <taxon>Myricaceae</taxon>
        <taxon>Morella</taxon>
    </lineage>
</organism>
<dbReference type="EMBL" id="RXIC02000019">
    <property type="protein sequence ID" value="KAB1226182.1"/>
    <property type="molecule type" value="Genomic_DNA"/>
</dbReference>
<dbReference type="PANTHER" id="PTHR32009:SF138">
    <property type="entry name" value="DISEASE RESISTANCE PROTEIN (TIR-NBS-LRR CLASS)"/>
    <property type="match status" value="1"/>
</dbReference>
<dbReference type="SUPFAM" id="SSF52200">
    <property type="entry name" value="Toll/Interleukin receptor TIR domain"/>
    <property type="match status" value="1"/>
</dbReference>